<evidence type="ECO:0000313" key="1">
    <source>
        <dbReference type="EMBL" id="JAH34793.1"/>
    </source>
</evidence>
<protein>
    <submittedName>
        <fullName evidence="1">Uncharacterized protein</fullName>
    </submittedName>
</protein>
<accession>A0A0E9S2R2</accession>
<sequence>MSKRNRGIQCRKRESMNLFVKCYLYFILQLRNDLEKVPFRCIYVFCC</sequence>
<dbReference type="EMBL" id="GBXM01073784">
    <property type="protein sequence ID" value="JAH34793.1"/>
    <property type="molecule type" value="Transcribed_RNA"/>
</dbReference>
<dbReference type="AlphaFoldDB" id="A0A0E9S2R2"/>
<proteinExistence type="predicted"/>
<reference evidence="1" key="2">
    <citation type="journal article" date="2015" name="Fish Shellfish Immunol.">
        <title>Early steps in the European eel (Anguilla anguilla)-Vibrio vulnificus interaction in the gills: Role of the RtxA13 toxin.</title>
        <authorList>
            <person name="Callol A."/>
            <person name="Pajuelo D."/>
            <person name="Ebbesson L."/>
            <person name="Teles M."/>
            <person name="MacKenzie S."/>
            <person name="Amaro C."/>
        </authorList>
    </citation>
    <scope>NUCLEOTIDE SEQUENCE</scope>
</reference>
<organism evidence="1">
    <name type="scientific">Anguilla anguilla</name>
    <name type="common">European freshwater eel</name>
    <name type="synonym">Muraena anguilla</name>
    <dbReference type="NCBI Taxonomy" id="7936"/>
    <lineage>
        <taxon>Eukaryota</taxon>
        <taxon>Metazoa</taxon>
        <taxon>Chordata</taxon>
        <taxon>Craniata</taxon>
        <taxon>Vertebrata</taxon>
        <taxon>Euteleostomi</taxon>
        <taxon>Actinopterygii</taxon>
        <taxon>Neopterygii</taxon>
        <taxon>Teleostei</taxon>
        <taxon>Anguilliformes</taxon>
        <taxon>Anguillidae</taxon>
        <taxon>Anguilla</taxon>
    </lineage>
</organism>
<reference evidence="1" key="1">
    <citation type="submission" date="2014-11" db="EMBL/GenBank/DDBJ databases">
        <authorList>
            <person name="Amaro Gonzalez C."/>
        </authorList>
    </citation>
    <scope>NUCLEOTIDE SEQUENCE</scope>
</reference>
<name>A0A0E9S2R2_ANGAN</name>